<feature type="compositionally biased region" description="Polar residues" evidence="2">
    <location>
        <begin position="413"/>
        <end position="422"/>
    </location>
</feature>
<feature type="region of interest" description="Disordered" evidence="2">
    <location>
        <begin position="347"/>
        <end position="382"/>
    </location>
</feature>
<dbReference type="EMBL" id="LVYI01000001">
    <property type="protein sequence ID" value="OAP64080.1"/>
    <property type="molecule type" value="Genomic_DNA"/>
</dbReference>
<dbReference type="GeneID" id="30004222"/>
<feature type="region of interest" description="Disordered" evidence="2">
    <location>
        <begin position="413"/>
        <end position="448"/>
    </location>
</feature>
<name>A0A178ZW91_9EURO</name>
<feature type="coiled-coil region" evidence="1">
    <location>
        <begin position="312"/>
        <end position="339"/>
    </location>
</feature>
<dbReference type="OrthoDB" id="4156315at2759"/>
<keyword evidence="4" id="KW-1185">Reference proteome</keyword>
<accession>A0A178ZW91</accession>
<evidence type="ECO:0000313" key="4">
    <source>
        <dbReference type="Proteomes" id="UP000078343"/>
    </source>
</evidence>
<gene>
    <name evidence="3" type="ORF">AYL99_00052</name>
</gene>
<feature type="compositionally biased region" description="Polar residues" evidence="2">
    <location>
        <begin position="369"/>
        <end position="382"/>
    </location>
</feature>
<organism evidence="3 4">
    <name type="scientific">Fonsecaea erecta</name>
    <dbReference type="NCBI Taxonomy" id="1367422"/>
    <lineage>
        <taxon>Eukaryota</taxon>
        <taxon>Fungi</taxon>
        <taxon>Dikarya</taxon>
        <taxon>Ascomycota</taxon>
        <taxon>Pezizomycotina</taxon>
        <taxon>Eurotiomycetes</taxon>
        <taxon>Chaetothyriomycetidae</taxon>
        <taxon>Chaetothyriales</taxon>
        <taxon>Herpotrichiellaceae</taxon>
        <taxon>Fonsecaea</taxon>
    </lineage>
</organism>
<dbReference type="AlphaFoldDB" id="A0A178ZW91"/>
<evidence type="ECO:0000313" key="3">
    <source>
        <dbReference type="EMBL" id="OAP64080.1"/>
    </source>
</evidence>
<keyword evidence="1" id="KW-0175">Coiled coil</keyword>
<dbReference type="RefSeq" id="XP_018697447.1">
    <property type="nucleotide sequence ID" value="XM_018831568.1"/>
</dbReference>
<feature type="compositionally biased region" description="Basic and acidic residues" evidence="2">
    <location>
        <begin position="63"/>
        <end position="72"/>
    </location>
</feature>
<sequence length="448" mass="49460">MHWFSWSFFKSRGANKAPVGSESGPPTLSNLPRSEARPQNGSDTHKAPSNVGANVDDTQTNKSRNEVDKSKEITELAEDMALGRNESLGIPAEIPKQLSAHEDDAGGELIEQRGPAILIPPSDLHHEPESGTPEATDRSQALRALWNQFDHSVDSFTHRLIRAGDLRREAIRIGETAIGQVDALPASAIDDGLRGLRDTLQGLKQVETKLQEEDRKLIQQGFQIVRQGSKIFGPAAETSFQVLNDQGVVMQSRRSATEESIISADDIRLDQTPEARRYLSKQGDVELLEELLINLAAERAMLIDANEPPSVIQELDTRYKELSDKLNQAEEVLARLYDDLPERRVSIPQEQLIEQHSTSRSDIDPEETGSASESQSQRELPGNSLSQILASTTNDHPDPSTTLVKAYLNYQSQQSARGQQDLSEAAEDARAEGCQAQERDPNNLDGNR</sequence>
<feature type="region of interest" description="Disordered" evidence="2">
    <location>
        <begin position="13"/>
        <end position="72"/>
    </location>
</feature>
<dbReference type="Proteomes" id="UP000078343">
    <property type="component" value="Unassembled WGS sequence"/>
</dbReference>
<feature type="compositionally biased region" description="Basic and acidic residues" evidence="2">
    <location>
        <begin position="427"/>
        <end position="448"/>
    </location>
</feature>
<proteinExistence type="predicted"/>
<evidence type="ECO:0000256" key="1">
    <source>
        <dbReference type="SAM" id="Coils"/>
    </source>
</evidence>
<feature type="compositionally biased region" description="Polar residues" evidence="2">
    <location>
        <begin position="24"/>
        <end position="42"/>
    </location>
</feature>
<comment type="caution">
    <text evidence="3">The sequence shown here is derived from an EMBL/GenBank/DDBJ whole genome shotgun (WGS) entry which is preliminary data.</text>
</comment>
<reference evidence="3 4" key="1">
    <citation type="submission" date="2016-04" db="EMBL/GenBank/DDBJ databases">
        <title>Draft genome of Fonsecaea erecta CBS 125763.</title>
        <authorList>
            <person name="Weiss V.A."/>
            <person name="Vicente V.A."/>
            <person name="Raittz R.T."/>
            <person name="Moreno L.F."/>
            <person name="De Souza E.M."/>
            <person name="Pedrosa F.O."/>
            <person name="Steffens M.B."/>
            <person name="Faoro H."/>
            <person name="Tadra-Sfeir M.Z."/>
            <person name="Najafzadeh M.J."/>
            <person name="Felipe M.S."/>
            <person name="Teixeira M."/>
            <person name="Sun J."/>
            <person name="Xi L."/>
            <person name="Gomes R."/>
            <person name="De Azevedo C.M."/>
            <person name="Salgado C.G."/>
            <person name="Da Silva M.B."/>
            <person name="Nascimento M.F."/>
            <person name="Queiroz-Telles F."/>
            <person name="Attili D.S."/>
            <person name="Gorbushina A."/>
        </authorList>
    </citation>
    <scope>NUCLEOTIDE SEQUENCE [LARGE SCALE GENOMIC DNA]</scope>
    <source>
        <strain evidence="3 4">CBS 125763</strain>
    </source>
</reference>
<protein>
    <submittedName>
        <fullName evidence="3">Uncharacterized protein</fullName>
    </submittedName>
</protein>
<evidence type="ECO:0000256" key="2">
    <source>
        <dbReference type="SAM" id="MobiDB-lite"/>
    </source>
</evidence>